<dbReference type="AlphaFoldDB" id="A0A1I8EMQ7"/>
<protein>
    <submittedName>
        <fullName evidence="3">Uncharacterized protein</fullName>
    </submittedName>
</protein>
<feature type="region of interest" description="Disordered" evidence="1">
    <location>
        <begin position="37"/>
        <end position="61"/>
    </location>
</feature>
<feature type="compositionally biased region" description="Polar residues" evidence="1">
    <location>
        <begin position="125"/>
        <end position="135"/>
    </location>
</feature>
<feature type="compositionally biased region" description="Basic residues" evidence="1">
    <location>
        <begin position="345"/>
        <end position="355"/>
    </location>
</feature>
<accession>A0A1I8EMQ7</accession>
<feature type="signal peptide" evidence="2">
    <location>
        <begin position="1"/>
        <end position="18"/>
    </location>
</feature>
<feature type="compositionally biased region" description="Polar residues" evidence="1">
    <location>
        <begin position="192"/>
        <end position="226"/>
    </location>
</feature>
<evidence type="ECO:0000256" key="2">
    <source>
        <dbReference type="SAM" id="SignalP"/>
    </source>
</evidence>
<feature type="compositionally biased region" description="Basic and acidic residues" evidence="1">
    <location>
        <begin position="136"/>
        <end position="151"/>
    </location>
</feature>
<sequence length="388" mass="44772">MAHLVVAPLLLLTARSKSEVTEKISARNRLKDRKMIDNGRTEQSTEMDSLQRMKSDGERNLKRKLNLRLKLEKKAQNEKDFFRIKRKKKKIKGQLRREKEWISKHSSDISTNNKAKRNSLERTNQKSTKIFSLSSSKDEKLQKNQLDDKNSSRKSSRKTIKSAKSSKRTVRTNTKKSSEKENLRNLQKFDRTSNANIHSKTSISLSERNTMSRGSKTHSNASAKPVTSNKIWSNYSLQKNASQILKKKLNWSSLSNKSNLSEKASVNQKFMNKSKKSDVKKSNWKKEKKLKSLGGNLNSISRRSHKNNSSHSSKSLKNKVKVKRKDKKNSVASLKTANTSESSKRSKKKRTRQYSRQKDRQLISNENARKDIRNDEPFAAVINKLNLR</sequence>
<feature type="compositionally biased region" description="Basic residues" evidence="1">
    <location>
        <begin position="152"/>
        <end position="174"/>
    </location>
</feature>
<feature type="compositionally biased region" description="Basic and acidic residues" evidence="1">
    <location>
        <begin position="275"/>
        <end position="285"/>
    </location>
</feature>
<feature type="compositionally biased region" description="Basic and acidic residues" evidence="1">
    <location>
        <begin position="49"/>
        <end position="60"/>
    </location>
</feature>
<feature type="compositionally biased region" description="Basic and acidic residues" evidence="1">
    <location>
        <begin position="176"/>
        <end position="191"/>
    </location>
</feature>
<feature type="compositionally biased region" description="Basic and acidic residues" evidence="1">
    <location>
        <begin position="95"/>
        <end position="107"/>
    </location>
</feature>
<name>A0A1I8EMQ7_WUCBA</name>
<feature type="region of interest" description="Disordered" evidence="1">
    <location>
        <begin position="93"/>
        <end position="226"/>
    </location>
</feature>
<dbReference type="STRING" id="6293.A0A1I8EMQ7"/>
<keyword evidence="2" id="KW-0732">Signal</keyword>
<feature type="compositionally biased region" description="Basic residues" evidence="1">
    <location>
        <begin position="302"/>
        <end position="327"/>
    </location>
</feature>
<evidence type="ECO:0000256" key="1">
    <source>
        <dbReference type="SAM" id="MobiDB-lite"/>
    </source>
</evidence>
<feature type="compositionally biased region" description="Basic and acidic residues" evidence="1">
    <location>
        <begin position="356"/>
        <end position="376"/>
    </location>
</feature>
<evidence type="ECO:0000313" key="3">
    <source>
        <dbReference type="WBParaSite" id="maker-PairedContig_3301-snap-gene-0.2-mRNA-1"/>
    </source>
</evidence>
<dbReference type="WBParaSite" id="maker-PairedContig_3301-snap-gene-0.2-mRNA-1">
    <property type="protein sequence ID" value="maker-PairedContig_3301-snap-gene-0.2-mRNA-1"/>
    <property type="gene ID" value="maker-PairedContig_3301-snap-gene-0.2"/>
</dbReference>
<feature type="region of interest" description="Disordered" evidence="1">
    <location>
        <begin position="264"/>
        <end position="377"/>
    </location>
</feature>
<reference evidence="3" key="1">
    <citation type="submission" date="2016-11" db="UniProtKB">
        <authorList>
            <consortium name="WormBaseParasite"/>
        </authorList>
    </citation>
    <scope>IDENTIFICATION</scope>
    <source>
        <strain evidence="3">pt0022</strain>
    </source>
</reference>
<proteinExistence type="predicted"/>
<organism evidence="3">
    <name type="scientific">Wuchereria bancrofti</name>
    <dbReference type="NCBI Taxonomy" id="6293"/>
    <lineage>
        <taxon>Eukaryota</taxon>
        <taxon>Metazoa</taxon>
        <taxon>Ecdysozoa</taxon>
        <taxon>Nematoda</taxon>
        <taxon>Chromadorea</taxon>
        <taxon>Rhabditida</taxon>
        <taxon>Spirurina</taxon>
        <taxon>Spiruromorpha</taxon>
        <taxon>Filarioidea</taxon>
        <taxon>Onchocercidae</taxon>
        <taxon>Wuchereria</taxon>
    </lineage>
</organism>
<feature type="chain" id="PRO_5009318279" evidence="2">
    <location>
        <begin position="19"/>
        <end position="388"/>
    </location>
</feature>